<evidence type="ECO:0000256" key="3">
    <source>
        <dbReference type="ARBA" id="ARBA00022692"/>
    </source>
</evidence>
<sequence length="1017" mass="103783">MARVGAPGSPALLLRVRGLDCKNEVALLERALGPLVGGTHALAFDTGRGAVTVVGGPRNGDEHDLLAAIREAGMDAEPWEMTAPSADPATAALRLFRVEGLDCQNEVAALRREVGPMVGGPERLLFDPAKGLMAVTAAGSATGPEIETAVARTGMRATAWHAGPEGPSPQLFRVAGLDCKNEAAALTQAVGPVVGGAEALAFDTGRGAMIIAPAPGRALSVEAIRDAVARTGMRAEPWSEAAEPAAPDACGLGCGGDVAAALAPPLPTHAPDAVVFKVHGLDCGDEVAALKREVGPVVGAEDRLSFDLLNGRMAITGAVSPELADRIEKAVARTGMRAEPWQEGEQTAAGAAEDRRRRVQTWLTIASGVLAVAGVALHAWLGGGLAAALGAEEGGGGTPLPAILAYAAAIACAVRYVAPKAWLSARRLRPDMNLLMVVAVAGAVGIGEWFEAAIVSFFFALALALEAWSLGRARRAVAALMELAPATARVLMPGGTEREVPAAEVAVGARVLIRPGDKIPLDGRVAAGESEVNQAPITGESVPVHKAPGAEVFAGTINGDGALEVETTKAARDTTLAQIIRMVGSAQGRRAPSEQWVERFARVYTPAVMVLALAVFLVPPLLLGGAWDIWFYRALVLLVIACPCALVISTPVTIVAALAGAAKQGVLVKGGLHLETPAKIRAMAMDKTGTLTEGRPRVVALAPLGGRDEAALLGLAAALEARSEHPLAKAILDRAAEAGVAVAPAEAVQAVPGKGLTGRVGGRSAWLGSRRFLEERGLATPEALRRAEELASAGRTVVAVGDEAGVWGLVAVADTLRPGARQTIAALHAAGIERVVMLTGDNRATAEAIARETGVDEVRAELLPADKVAAVEDLVARYGAVAMVGDGVNDAPAMARANLGIAMGAIGSDAAIETADVALMSDDIAKLPWLVRHSRATLRVIRQNIGFSVAVKLLFTGLTVAGLASLWGAIAADVGASLLVVLNGLRLLGGGETTAAPPSAAPPAPAGTGRPALAAQG</sequence>
<dbReference type="InterPro" id="IPR036163">
    <property type="entry name" value="HMA_dom_sf"/>
</dbReference>
<feature type="transmembrane region" description="Helical" evidence="12">
    <location>
        <begin position="629"/>
        <end position="659"/>
    </location>
</feature>
<name>A0ABX1F7W6_9PROT</name>
<dbReference type="Gene3D" id="2.70.150.10">
    <property type="entry name" value="Calcium-transporting ATPase, cytoplasmic transduction domain A"/>
    <property type="match status" value="1"/>
</dbReference>
<dbReference type="SFLD" id="SFLDS00003">
    <property type="entry name" value="Haloacid_Dehalogenase"/>
    <property type="match status" value="1"/>
</dbReference>
<comment type="similarity">
    <text evidence="2 12">Belongs to the cation transport ATPase (P-type) (TC 3.A.3) family. Type IB subfamily.</text>
</comment>
<dbReference type="SUPFAM" id="SSF81653">
    <property type="entry name" value="Calcium ATPase, transduction domain A"/>
    <property type="match status" value="1"/>
</dbReference>
<dbReference type="SUPFAM" id="SSF55008">
    <property type="entry name" value="HMA, heavy metal-associated domain"/>
    <property type="match status" value="2"/>
</dbReference>
<feature type="domain" description="HMA" evidence="14">
    <location>
        <begin position="272"/>
        <end position="339"/>
    </location>
</feature>
<dbReference type="Pfam" id="PF00122">
    <property type="entry name" value="E1-E2_ATPase"/>
    <property type="match status" value="1"/>
</dbReference>
<dbReference type="InterPro" id="IPR044492">
    <property type="entry name" value="P_typ_ATPase_HD_dom"/>
</dbReference>
<dbReference type="PANTHER" id="PTHR48085:SF5">
    <property type="entry name" value="CADMIUM_ZINC-TRANSPORTING ATPASE HMA4-RELATED"/>
    <property type="match status" value="1"/>
</dbReference>
<dbReference type="PANTHER" id="PTHR48085">
    <property type="entry name" value="CADMIUM/ZINC-TRANSPORTING ATPASE HMA2-RELATED"/>
    <property type="match status" value="1"/>
</dbReference>
<dbReference type="Gene3D" id="3.40.1110.10">
    <property type="entry name" value="Calcium-transporting ATPase, cytoplasmic domain N"/>
    <property type="match status" value="1"/>
</dbReference>
<dbReference type="EC" id="7.2.2.12" evidence="10"/>
<dbReference type="SUPFAM" id="SSF81665">
    <property type="entry name" value="Calcium ATPase, transmembrane domain M"/>
    <property type="match status" value="1"/>
</dbReference>
<comment type="caution">
    <text evidence="15">The sequence shown here is derived from an EMBL/GenBank/DDBJ whole genome shotgun (WGS) entry which is preliminary data.</text>
</comment>
<evidence type="ECO:0000256" key="2">
    <source>
        <dbReference type="ARBA" id="ARBA00006024"/>
    </source>
</evidence>
<dbReference type="InterPro" id="IPR023298">
    <property type="entry name" value="ATPase_P-typ_TM_dom_sf"/>
</dbReference>
<dbReference type="InterPro" id="IPR051014">
    <property type="entry name" value="Cation_Transport_ATPase_IB"/>
</dbReference>
<dbReference type="InterPro" id="IPR006121">
    <property type="entry name" value="HMA_dom"/>
</dbReference>
<gene>
    <name evidence="15" type="primary">cadA</name>
    <name evidence="15" type="ORF">HB662_27150</name>
</gene>
<evidence type="ECO:0000256" key="6">
    <source>
        <dbReference type="ARBA" id="ARBA00022840"/>
    </source>
</evidence>
<dbReference type="Gene3D" id="3.40.50.1000">
    <property type="entry name" value="HAD superfamily/HAD-like"/>
    <property type="match status" value="1"/>
</dbReference>
<evidence type="ECO:0000256" key="8">
    <source>
        <dbReference type="ARBA" id="ARBA00022989"/>
    </source>
</evidence>
<dbReference type="SUPFAM" id="SSF56784">
    <property type="entry name" value="HAD-like"/>
    <property type="match status" value="1"/>
</dbReference>
<dbReference type="NCBIfam" id="TIGR01512">
    <property type="entry name" value="ATPase-IB2_Cd"/>
    <property type="match status" value="1"/>
</dbReference>
<keyword evidence="7" id="KW-1278">Translocase</keyword>
<feature type="transmembrane region" description="Helical" evidence="12">
    <location>
        <begin position="362"/>
        <end position="380"/>
    </location>
</feature>
<feature type="transmembrane region" description="Helical" evidence="12">
    <location>
        <begin position="603"/>
        <end position="623"/>
    </location>
</feature>
<dbReference type="InterPro" id="IPR023299">
    <property type="entry name" value="ATPase_P-typ_cyto_dom_N"/>
</dbReference>
<dbReference type="InterPro" id="IPR059000">
    <property type="entry name" value="ATPase_P-type_domA"/>
</dbReference>
<evidence type="ECO:0000256" key="9">
    <source>
        <dbReference type="ARBA" id="ARBA00023136"/>
    </source>
</evidence>
<dbReference type="PROSITE" id="PS00154">
    <property type="entry name" value="ATPASE_E1_E2"/>
    <property type="match status" value="1"/>
</dbReference>
<evidence type="ECO:0000256" key="10">
    <source>
        <dbReference type="ARBA" id="ARBA00039097"/>
    </source>
</evidence>
<keyword evidence="6 12" id="KW-0067">ATP-binding</keyword>
<dbReference type="InterPro" id="IPR023214">
    <property type="entry name" value="HAD_sf"/>
</dbReference>
<dbReference type="NCBIfam" id="TIGR01494">
    <property type="entry name" value="ATPase_P-type"/>
    <property type="match status" value="1"/>
</dbReference>
<dbReference type="InterPro" id="IPR018303">
    <property type="entry name" value="ATPase_P-typ_P_site"/>
</dbReference>
<evidence type="ECO:0000256" key="7">
    <source>
        <dbReference type="ARBA" id="ARBA00022967"/>
    </source>
</evidence>
<evidence type="ECO:0000256" key="13">
    <source>
        <dbReference type="SAM" id="MobiDB-lite"/>
    </source>
</evidence>
<dbReference type="SFLD" id="SFLDG00002">
    <property type="entry name" value="C1.7:_P-type_atpase_like"/>
    <property type="match status" value="1"/>
</dbReference>
<keyword evidence="16" id="KW-1185">Reference proteome</keyword>
<dbReference type="InterPro" id="IPR008250">
    <property type="entry name" value="ATPase_P-typ_transduc_dom_A_sf"/>
</dbReference>
<proteinExistence type="inferred from homology"/>
<evidence type="ECO:0000313" key="15">
    <source>
        <dbReference type="EMBL" id="NKE48478.1"/>
    </source>
</evidence>
<dbReference type="Proteomes" id="UP000765160">
    <property type="component" value="Unassembled WGS sequence"/>
</dbReference>
<keyword evidence="9 12" id="KW-0472">Membrane</keyword>
<evidence type="ECO:0000313" key="16">
    <source>
        <dbReference type="Proteomes" id="UP000765160"/>
    </source>
</evidence>
<evidence type="ECO:0000256" key="4">
    <source>
        <dbReference type="ARBA" id="ARBA00022723"/>
    </source>
</evidence>
<keyword evidence="12" id="KW-1003">Cell membrane</keyword>
<keyword evidence="5 12" id="KW-0547">Nucleotide-binding</keyword>
<dbReference type="InterPro" id="IPR001757">
    <property type="entry name" value="P_typ_ATPase"/>
</dbReference>
<evidence type="ECO:0000256" key="5">
    <source>
        <dbReference type="ARBA" id="ARBA00022741"/>
    </source>
</evidence>
<keyword evidence="8 12" id="KW-1133">Transmembrane helix</keyword>
<dbReference type="Pfam" id="PF00702">
    <property type="entry name" value="Hydrolase"/>
    <property type="match status" value="1"/>
</dbReference>
<dbReference type="SFLD" id="SFLDF00027">
    <property type="entry name" value="p-type_atpase"/>
    <property type="match status" value="1"/>
</dbReference>
<keyword evidence="3 12" id="KW-0812">Transmembrane</keyword>
<feature type="transmembrane region" description="Helical" evidence="12">
    <location>
        <begin position="453"/>
        <end position="471"/>
    </location>
</feature>
<feature type="transmembrane region" description="Helical" evidence="12">
    <location>
        <begin position="400"/>
        <end position="418"/>
    </location>
</feature>
<feature type="domain" description="HMA" evidence="14">
    <location>
        <begin position="10"/>
        <end position="77"/>
    </location>
</feature>
<organism evidence="15 16">
    <name type="scientific">Falsiroseomonas frigidaquae</name>
    <dbReference type="NCBI Taxonomy" id="487318"/>
    <lineage>
        <taxon>Bacteria</taxon>
        <taxon>Pseudomonadati</taxon>
        <taxon>Pseudomonadota</taxon>
        <taxon>Alphaproteobacteria</taxon>
        <taxon>Acetobacterales</taxon>
        <taxon>Roseomonadaceae</taxon>
        <taxon>Falsiroseomonas</taxon>
    </lineage>
</organism>
<feature type="transmembrane region" description="Helical" evidence="12">
    <location>
        <begin position="949"/>
        <end position="970"/>
    </location>
</feature>
<dbReference type="EMBL" id="JAAVTX010000010">
    <property type="protein sequence ID" value="NKE48478.1"/>
    <property type="molecule type" value="Genomic_DNA"/>
</dbReference>
<keyword evidence="4 12" id="KW-0479">Metal-binding</keyword>
<dbReference type="PRINTS" id="PR00941">
    <property type="entry name" value="CDATPASE"/>
</dbReference>
<comment type="catalytic activity">
    <reaction evidence="11">
        <text>Zn(2+)(in) + ATP + H2O = Zn(2+)(out) + ADP + phosphate + H(+)</text>
        <dbReference type="Rhea" id="RHEA:20621"/>
        <dbReference type="ChEBI" id="CHEBI:15377"/>
        <dbReference type="ChEBI" id="CHEBI:15378"/>
        <dbReference type="ChEBI" id="CHEBI:29105"/>
        <dbReference type="ChEBI" id="CHEBI:30616"/>
        <dbReference type="ChEBI" id="CHEBI:43474"/>
        <dbReference type="ChEBI" id="CHEBI:456216"/>
        <dbReference type="EC" id="7.2.2.12"/>
    </reaction>
</comment>
<evidence type="ECO:0000256" key="1">
    <source>
        <dbReference type="ARBA" id="ARBA00004141"/>
    </source>
</evidence>
<dbReference type="InterPro" id="IPR036412">
    <property type="entry name" value="HAD-like_sf"/>
</dbReference>
<dbReference type="PROSITE" id="PS50846">
    <property type="entry name" value="HMA_2"/>
    <property type="match status" value="2"/>
</dbReference>
<dbReference type="PRINTS" id="PR00119">
    <property type="entry name" value="CATATPASE"/>
</dbReference>
<reference evidence="15 16" key="1">
    <citation type="submission" date="2020-03" db="EMBL/GenBank/DDBJ databases">
        <title>Roseomonas selenitidurans sp. nov. isolated from soil.</title>
        <authorList>
            <person name="Liu H."/>
        </authorList>
    </citation>
    <scope>NUCLEOTIDE SEQUENCE [LARGE SCALE GENOMIC DNA]</scope>
    <source>
        <strain evidence="15 16">JCM 15073</strain>
    </source>
</reference>
<evidence type="ECO:0000256" key="11">
    <source>
        <dbReference type="ARBA" id="ARBA00047308"/>
    </source>
</evidence>
<feature type="transmembrane region" description="Helical" evidence="12">
    <location>
        <begin position="430"/>
        <end position="447"/>
    </location>
</feature>
<dbReference type="NCBIfam" id="TIGR01525">
    <property type="entry name" value="ATPase-IB_hvy"/>
    <property type="match status" value="1"/>
</dbReference>
<protein>
    <recommendedName>
        <fullName evidence="10">P-type Zn(2+) transporter</fullName>
        <ecNumber evidence="10">7.2.2.12</ecNumber>
    </recommendedName>
</protein>
<evidence type="ECO:0000259" key="14">
    <source>
        <dbReference type="PROSITE" id="PS50846"/>
    </source>
</evidence>
<evidence type="ECO:0000256" key="12">
    <source>
        <dbReference type="RuleBase" id="RU362081"/>
    </source>
</evidence>
<comment type="subcellular location">
    <subcellularLocation>
        <location evidence="12">Cell membrane</location>
    </subcellularLocation>
    <subcellularLocation>
        <location evidence="1">Membrane</location>
        <topology evidence="1">Multi-pass membrane protein</topology>
    </subcellularLocation>
</comment>
<accession>A0ABX1F7W6</accession>
<dbReference type="InterPro" id="IPR027256">
    <property type="entry name" value="P-typ_ATPase_IB"/>
</dbReference>
<feature type="region of interest" description="Disordered" evidence="13">
    <location>
        <begin position="994"/>
        <end position="1017"/>
    </location>
</feature>
<feature type="compositionally biased region" description="Low complexity" evidence="13">
    <location>
        <begin position="1006"/>
        <end position="1017"/>
    </location>
</feature>